<feature type="transmembrane region" description="Helical" evidence="1">
    <location>
        <begin position="34"/>
        <end position="54"/>
    </location>
</feature>
<proteinExistence type="predicted"/>
<evidence type="ECO:0000313" key="2">
    <source>
        <dbReference type="EMBL" id="SFQ06885.1"/>
    </source>
</evidence>
<name>A0A1I5VHB2_9FIRM</name>
<gene>
    <name evidence="2" type="ORF">SAMN05444406_11125</name>
</gene>
<reference evidence="2 3" key="1">
    <citation type="submission" date="2016-10" db="EMBL/GenBank/DDBJ databases">
        <authorList>
            <person name="de Groot N.N."/>
        </authorList>
    </citation>
    <scope>NUCLEOTIDE SEQUENCE [LARGE SCALE GENOMIC DNA]</scope>
    <source>
        <strain evidence="2 3">DSM 20678</strain>
    </source>
</reference>
<organism evidence="2 3">
    <name type="scientific">Caldicoprobacter faecalis</name>
    <dbReference type="NCBI Taxonomy" id="937334"/>
    <lineage>
        <taxon>Bacteria</taxon>
        <taxon>Bacillati</taxon>
        <taxon>Bacillota</taxon>
        <taxon>Clostridia</taxon>
        <taxon>Caldicoprobacterales</taxon>
        <taxon>Caldicoprobacteraceae</taxon>
        <taxon>Caldicoprobacter</taxon>
    </lineage>
</organism>
<keyword evidence="1" id="KW-0472">Membrane</keyword>
<keyword evidence="1" id="KW-0812">Transmembrane</keyword>
<dbReference type="Proteomes" id="UP000198577">
    <property type="component" value="Unassembled WGS sequence"/>
</dbReference>
<keyword evidence="3" id="KW-1185">Reference proteome</keyword>
<dbReference type="STRING" id="937334.SAMN05444406_11125"/>
<sequence>MMTLLYGLKKLFSRHRKFAPPNEYRLTSKERESVIVFFSVVICCLLVVLALKMIY</sequence>
<accession>A0A1I5VHB2</accession>
<keyword evidence="1" id="KW-1133">Transmembrane helix</keyword>
<evidence type="ECO:0000313" key="3">
    <source>
        <dbReference type="Proteomes" id="UP000198577"/>
    </source>
</evidence>
<evidence type="ECO:0000256" key="1">
    <source>
        <dbReference type="SAM" id="Phobius"/>
    </source>
</evidence>
<protein>
    <submittedName>
        <fullName evidence="2">Uncharacterized protein</fullName>
    </submittedName>
</protein>
<dbReference type="EMBL" id="FOXR01000011">
    <property type="protein sequence ID" value="SFQ06885.1"/>
    <property type="molecule type" value="Genomic_DNA"/>
</dbReference>
<dbReference type="AlphaFoldDB" id="A0A1I5VHB2"/>